<sequence>MPFSLYGDLPEPSSDKSNNVKNTPTTTGSSLSGLYASLPAPGASSSATAATTTTTNTPPTTTTANTTPSPTISTTTTAASQTAAETNNNAPTSSPAPTTGVKPAGWSSFGHFRPVMRKPTIQAKPKLNRAVIPAGAKVVSTTTVSKDPSKMEQDAATASTLPLPPPPPPSSSNPIEDTIPSLPRRLDASYFTATDDVNGFRAKKKGKGKKGNQQQQQQPIAIDLNEDYDPLRPNDYEQYKEDRRQHKEEVKRRQMEERRNRQRQRSMSPYSSDSRSRSRSRSPSPRRPARVFAPPPNLYQRSNSPSPPPASRRSRSPSPPPERIQPKANIDLNESADDAYMRRLRMSSQRAAVAQHQEEDSRNERMPMDEDDEDMAMRPGLGGAQDVARKVMAKYGWQEGQGLGRDEDGLREALKVQPTGRGSGVIVNQSHISSVSPSPPPPALQPRTSTPSPVVLLTNMVGPGQVDDMLQEETADECGKYGQVERCLIFEVPGGQVPEDQAVRIFVKFTRVESAMAALNDLNGRFFGGRVVTARFFDNNRFDRLDLAPGPNEI</sequence>
<dbReference type="STRING" id="1263082.A0A068RHD8"/>
<dbReference type="Pfam" id="PF01585">
    <property type="entry name" value="G-patch"/>
    <property type="match status" value="1"/>
</dbReference>
<dbReference type="SMART" id="SM00443">
    <property type="entry name" value="G_patch"/>
    <property type="match status" value="1"/>
</dbReference>
<feature type="region of interest" description="Disordered" evidence="7">
    <location>
        <begin position="1"/>
        <end position="112"/>
    </location>
</feature>
<feature type="region of interest" description="Disordered" evidence="7">
    <location>
        <begin position="140"/>
        <end position="181"/>
    </location>
</feature>
<dbReference type="InterPro" id="IPR040052">
    <property type="entry name" value="RBM17"/>
</dbReference>
<organism evidence="9 10">
    <name type="scientific">Lichtheimia corymbifera JMRC:FSU:9682</name>
    <dbReference type="NCBI Taxonomy" id="1263082"/>
    <lineage>
        <taxon>Eukaryota</taxon>
        <taxon>Fungi</taxon>
        <taxon>Fungi incertae sedis</taxon>
        <taxon>Mucoromycota</taxon>
        <taxon>Mucoromycotina</taxon>
        <taxon>Mucoromycetes</taxon>
        <taxon>Mucorales</taxon>
        <taxon>Lichtheimiaceae</taxon>
        <taxon>Lichtheimia</taxon>
    </lineage>
</organism>
<dbReference type="InterPro" id="IPR000504">
    <property type="entry name" value="RRM_dom"/>
</dbReference>
<evidence type="ECO:0000313" key="10">
    <source>
        <dbReference type="Proteomes" id="UP000027586"/>
    </source>
</evidence>
<feature type="compositionally biased region" description="Pro residues" evidence="7">
    <location>
        <begin position="162"/>
        <end position="171"/>
    </location>
</feature>
<comment type="caution">
    <text evidence="9">The sequence shown here is derived from an EMBL/GenBank/DDBJ whole genome shotgun (WGS) entry which is preliminary data.</text>
</comment>
<dbReference type="VEuPathDB" id="FungiDB:LCOR_01317.1"/>
<dbReference type="InterPro" id="IPR000467">
    <property type="entry name" value="G_patch_dom"/>
</dbReference>
<dbReference type="GO" id="GO:0045292">
    <property type="term" value="P:mRNA cis splicing, via spliceosome"/>
    <property type="evidence" value="ECO:0007669"/>
    <property type="project" value="UniProtKB-UniRule"/>
</dbReference>
<protein>
    <submittedName>
        <fullName evidence="9">Splicing factor 45</fullName>
    </submittedName>
</protein>
<dbReference type="Pfam" id="PF00076">
    <property type="entry name" value="RRM_1"/>
    <property type="match status" value="1"/>
</dbReference>
<dbReference type="InterPro" id="IPR034653">
    <property type="entry name" value="SPF45_RRM"/>
</dbReference>
<dbReference type="PROSITE" id="PS50174">
    <property type="entry name" value="G_PATCH"/>
    <property type="match status" value="1"/>
</dbReference>
<keyword evidence="10" id="KW-1185">Reference proteome</keyword>
<feature type="compositionally biased region" description="Low complexity" evidence="7">
    <location>
        <begin position="23"/>
        <end position="90"/>
    </location>
</feature>
<dbReference type="InterPro" id="IPR003954">
    <property type="entry name" value="RRM_euk-type"/>
</dbReference>
<dbReference type="FunFam" id="3.30.70.330:FF:000382">
    <property type="entry name" value="G-patch domain-containing protein"/>
    <property type="match status" value="1"/>
</dbReference>
<dbReference type="OrthoDB" id="5411533at2759"/>
<keyword evidence="3 6" id="KW-0694">RNA-binding</keyword>
<keyword evidence="5" id="KW-0539">Nucleus</keyword>
<comment type="subcellular location">
    <subcellularLocation>
        <location evidence="1">Nucleus</location>
    </subcellularLocation>
</comment>
<dbReference type="EMBL" id="CBTN010000003">
    <property type="protein sequence ID" value="CDH49578.1"/>
    <property type="molecule type" value="Genomic_DNA"/>
</dbReference>
<reference evidence="9" key="1">
    <citation type="submission" date="2013-08" db="EMBL/GenBank/DDBJ databases">
        <title>Gene expansion shapes genome architecture in the human pathogen Lichtheimia corymbifera: an evolutionary genomics analysis in the ancient terrestrial Mucorales (Mucoromycotina).</title>
        <authorList>
            <person name="Schwartze V.U."/>
            <person name="Winter S."/>
            <person name="Shelest E."/>
            <person name="Marcet-Houben M."/>
            <person name="Horn F."/>
            <person name="Wehner S."/>
            <person name="Hoffmann K."/>
            <person name="Riege K."/>
            <person name="Sammeth M."/>
            <person name="Nowrousian M."/>
            <person name="Valiante V."/>
            <person name="Linde J."/>
            <person name="Jacobsen I.D."/>
            <person name="Marz M."/>
            <person name="Brakhage A.A."/>
            <person name="Gabaldon T."/>
            <person name="Bocker S."/>
            <person name="Voigt K."/>
        </authorList>
    </citation>
    <scope>NUCLEOTIDE SEQUENCE [LARGE SCALE GENOMIC DNA]</scope>
    <source>
        <strain evidence="9">FSU 9682</strain>
    </source>
</reference>
<evidence type="ECO:0000256" key="6">
    <source>
        <dbReference type="PIRNR" id="PIRNR031066"/>
    </source>
</evidence>
<dbReference type="CDD" id="cd12647">
    <property type="entry name" value="RRM_UHM_SPF45"/>
    <property type="match status" value="1"/>
</dbReference>
<dbReference type="PANTHER" id="PTHR13288:SF8">
    <property type="entry name" value="SPLICING FACTOR 45"/>
    <property type="match status" value="1"/>
</dbReference>
<dbReference type="GO" id="GO:0071011">
    <property type="term" value="C:precatalytic spliceosome"/>
    <property type="evidence" value="ECO:0007669"/>
    <property type="project" value="TreeGrafter"/>
</dbReference>
<evidence type="ECO:0000256" key="3">
    <source>
        <dbReference type="ARBA" id="ARBA00022884"/>
    </source>
</evidence>
<evidence type="ECO:0000256" key="5">
    <source>
        <dbReference type="ARBA" id="ARBA00023242"/>
    </source>
</evidence>
<evidence type="ECO:0000256" key="1">
    <source>
        <dbReference type="ARBA" id="ARBA00004123"/>
    </source>
</evidence>
<dbReference type="InterPro" id="IPR035979">
    <property type="entry name" value="RBD_domain_sf"/>
</dbReference>
<dbReference type="PIRSF" id="PIRSF031066">
    <property type="entry name" value="Splicing_factor_SPF45"/>
    <property type="match status" value="1"/>
</dbReference>
<keyword evidence="4 6" id="KW-0508">mRNA splicing</keyword>
<dbReference type="GO" id="GO:0003723">
    <property type="term" value="F:RNA binding"/>
    <property type="evidence" value="ECO:0007669"/>
    <property type="project" value="UniProtKB-UniRule"/>
</dbReference>
<proteinExistence type="predicted"/>
<evidence type="ECO:0000256" key="7">
    <source>
        <dbReference type="SAM" id="MobiDB-lite"/>
    </source>
</evidence>
<dbReference type="Gene3D" id="3.30.70.330">
    <property type="match status" value="1"/>
</dbReference>
<feature type="compositionally biased region" description="Basic and acidic residues" evidence="7">
    <location>
        <begin position="229"/>
        <end position="259"/>
    </location>
</feature>
<feature type="region of interest" description="Disordered" evidence="7">
    <location>
        <begin position="347"/>
        <end position="370"/>
    </location>
</feature>
<evidence type="ECO:0000259" key="8">
    <source>
        <dbReference type="PROSITE" id="PS50174"/>
    </source>
</evidence>
<feature type="region of interest" description="Disordered" evidence="7">
    <location>
        <begin position="201"/>
        <end position="335"/>
    </location>
</feature>
<dbReference type="SUPFAM" id="SSF54928">
    <property type="entry name" value="RNA-binding domain, RBD"/>
    <property type="match status" value="1"/>
</dbReference>
<dbReference type="InterPro" id="IPR012677">
    <property type="entry name" value="Nucleotide-bd_a/b_plait_sf"/>
</dbReference>
<feature type="domain" description="G-patch" evidence="8">
    <location>
        <begin position="384"/>
        <end position="430"/>
    </location>
</feature>
<feature type="compositionally biased region" description="Basic and acidic residues" evidence="7">
    <location>
        <begin position="356"/>
        <end position="368"/>
    </location>
</feature>
<dbReference type="Proteomes" id="UP000027586">
    <property type="component" value="Unassembled WGS sequence"/>
</dbReference>
<dbReference type="SMART" id="SM00361">
    <property type="entry name" value="RRM_1"/>
    <property type="match status" value="1"/>
</dbReference>
<evidence type="ECO:0000256" key="4">
    <source>
        <dbReference type="ARBA" id="ARBA00023187"/>
    </source>
</evidence>
<dbReference type="PANTHER" id="PTHR13288">
    <property type="entry name" value="SPLICING FACTOR 45 SPF45"/>
    <property type="match status" value="1"/>
</dbReference>
<evidence type="ECO:0000313" key="9">
    <source>
        <dbReference type="EMBL" id="CDH49578.1"/>
    </source>
</evidence>
<evidence type="ECO:0000256" key="2">
    <source>
        <dbReference type="ARBA" id="ARBA00022664"/>
    </source>
</evidence>
<dbReference type="AlphaFoldDB" id="A0A068RHD8"/>
<gene>
    <name evidence="9" type="ORF">LCOR_01317.1</name>
</gene>
<feature type="compositionally biased region" description="Basic residues" evidence="7">
    <location>
        <begin position="201"/>
        <end position="210"/>
    </location>
</feature>
<keyword evidence="2 6" id="KW-0507">mRNA processing</keyword>
<accession>A0A068RHD8</accession>
<feature type="region of interest" description="Disordered" evidence="7">
    <location>
        <begin position="431"/>
        <end position="451"/>
    </location>
</feature>
<name>A0A068RHD8_9FUNG</name>